<sequence>MSIPGTTSFLEQLYVGRFRWDLIHPFPRQDEADRRVGDEVIAQLRQLIEDRVDPDVVDREARLPDGLVDELQKHGFLKARLGAEFGGLGLSHMNLFRLIEAAASWSVPVALVMAIENSVGVGPMHAHLPAGPLRDLVEARLRAGTVSGTADTEPAGAANHRRFTTATPTEDGTGYLLNGEKLHVGNAPIAEVLIVSASVVEDGVEHRRMFIVDTDSPGLRITARHEFMGVKGFPNGGMVFDNVFVPNERMVTNPPNDKARVTMEAVAMVIVGRLHMIVAPSLAIARQCLGWSREFVRARSIDGRPLGEYEEIQRRLAESAADVFAIEAIAEWSLLCPHWSDGINPWYEQSAAKNIGSVLGWRVAERTMSLLAGEGYETASSKSARGAARPFPLERALRDVRNFRISGGIDFQLDYWTSTIAIFTYYYPDPDNLAEIEANQVDLDSLVGSGLSERNERHLRHAAEQARKFSRLCRELSQRYPDLAALSEHERKLILIGQLSNELLAVALVLARAARLAGDGQDRAQALADVFCTGAGHRIADIWHQLAEEETPDYRSAAAADGN</sequence>
<protein>
    <submittedName>
        <fullName evidence="10">EpxF</fullName>
    </submittedName>
</protein>
<evidence type="ECO:0000256" key="6">
    <source>
        <dbReference type="SAM" id="MobiDB-lite"/>
    </source>
</evidence>
<evidence type="ECO:0000313" key="10">
    <source>
        <dbReference type="EMBL" id="AHB38499.1"/>
    </source>
</evidence>
<evidence type="ECO:0000256" key="4">
    <source>
        <dbReference type="ARBA" id="ARBA00022827"/>
    </source>
</evidence>
<dbReference type="EMBL" id="KF647219">
    <property type="protein sequence ID" value="AHB38499.1"/>
    <property type="molecule type" value="Genomic_DNA"/>
</dbReference>
<dbReference type="SUPFAM" id="SSF56645">
    <property type="entry name" value="Acyl-CoA dehydrogenase NM domain-like"/>
    <property type="match status" value="1"/>
</dbReference>
<dbReference type="CDD" id="cd00567">
    <property type="entry name" value="ACAD"/>
    <property type="match status" value="1"/>
</dbReference>
<keyword evidence="3 5" id="KW-0285">Flavoprotein</keyword>
<dbReference type="InterPro" id="IPR013786">
    <property type="entry name" value="AcylCoA_DH/ox_N"/>
</dbReference>
<accession>V5RNC8</accession>
<dbReference type="InterPro" id="IPR046373">
    <property type="entry name" value="Acyl-CoA_Oxase/DH_mid-dom_sf"/>
</dbReference>
<feature type="domain" description="Acyl-CoA dehydrogenase/oxidase C-terminal" evidence="7">
    <location>
        <begin position="276"/>
        <end position="408"/>
    </location>
</feature>
<evidence type="ECO:0000259" key="9">
    <source>
        <dbReference type="Pfam" id="PF02771"/>
    </source>
</evidence>
<organism evidence="10">
    <name type="scientific">Goodfellowiella coeruleoviolacea</name>
    <dbReference type="NCBI Taxonomy" id="334858"/>
    <lineage>
        <taxon>Bacteria</taxon>
        <taxon>Bacillati</taxon>
        <taxon>Actinomycetota</taxon>
        <taxon>Actinomycetes</taxon>
        <taxon>Pseudonocardiales</taxon>
        <taxon>Pseudonocardiaceae</taxon>
        <taxon>Goodfellowiella</taxon>
    </lineage>
</organism>
<dbReference type="SUPFAM" id="SSF47203">
    <property type="entry name" value="Acyl-CoA dehydrogenase C-terminal domain-like"/>
    <property type="match status" value="1"/>
</dbReference>
<feature type="region of interest" description="Disordered" evidence="6">
    <location>
        <begin position="148"/>
        <end position="171"/>
    </location>
</feature>
<feature type="domain" description="Acyl-CoA oxidase/dehydrogenase middle" evidence="8">
    <location>
        <begin position="150"/>
        <end position="243"/>
    </location>
</feature>
<evidence type="ECO:0000256" key="5">
    <source>
        <dbReference type="RuleBase" id="RU362125"/>
    </source>
</evidence>
<proteinExistence type="inferred from homology"/>
<evidence type="ECO:0000256" key="2">
    <source>
        <dbReference type="ARBA" id="ARBA00009347"/>
    </source>
</evidence>
<evidence type="ECO:0000256" key="3">
    <source>
        <dbReference type="ARBA" id="ARBA00022630"/>
    </source>
</evidence>
<evidence type="ECO:0000259" key="7">
    <source>
        <dbReference type="Pfam" id="PF00441"/>
    </source>
</evidence>
<dbReference type="GO" id="GO:0050660">
    <property type="term" value="F:flavin adenine dinucleotide binding"/>
    <property type="evidence" value="ECO:0007669"/>
    <property type="project" value="InterPro"/>
</dbReference>
<dbReference type="Gene3D" id="1.10.540.10">
    <property type="entry name" value="Acyl-CoA dehydrogenase/oxidase, N-terminal domain"/>
    <property type="match status" value="1"/>
</dbReference>
<dbReference type="InterPro" id="IPR009075">
    <property type="entry name" value="AcylCo_DH/oxidase_C"/>
</dbReference>
<evidence type="ECO:0000259" key="8">
    <source>
        <dbReference type="Pfam" id="PF02770"/>
    </source>
</evidence>
<dbReference type="InterPro" id="IPR037069">
    <property type="entry name" value="AcylCoA_DH/ox_N_sf"/>
</dbReference>
<comment type="cofactor">
    <cofactor evidence="1 5">
        <name>FAD</name>
        <dbReference type="ChEBI" id="CHEBI:57692"/>
    </cofactor>
</comment>
<keyword evidence="4 5" id="KW-0274">FAD</keyword>
<dbReference type="Pfam" id="PF02770">
    <property type="entry name" value="Acyl-CoA_dh_M"/>
    <property type="match status" value="1"/>
</dbReference>
<comment type="similarity">
    <text evidence="2 5">Belongs to the acyl-CoA dehydrogenase family.</text>
</comment>
<dbReference type="InterPro" id="IPR009100">
    <property type="entry name" value="AcylCoA_DH/oxidase_NM_dom_sf"/>
</dbReference>
<dbReference type="SMR" id="V5RNC8"/>
<name>V5RNC8_9PSEU</name>
<gene>
    <name evidence="10" type="primary">epxF</name>
</gene>
<dbReference type="Pfam" id="PF00441">
    <property type="entry name" value="Acyl-CoA_dh_1"/>
    <property type="match status" value="1"/>
</dbReference>
<reference evidence="10" key="1">
    <citation type="journal article" date="2013" name="ACS Chem. Biol.">
        <title>Genetic Basis for the Biosynthesis of the Pharmaceutically Important Class of Epoxyketone Proteasome Inhibitors.</title>
        <authorList>
            <person name="Schorn M."/>
            <person name="Zettler J."/>
            <person name="Noel J.P."/>
            <person name="Dorrestein P.C."/>
            <person name="Moore B.S."/>
            <person name="Kaysser L."/>
        </authorList>
    </citation>
    <scope>NUCLEOTIDE SEQUENCE</scope>
    <source>
        <strain evidence="10">ATCC 53904</strain>
    </source>
</reference>
<dbReference type="Gene3D" id="2.40.110.10">
    <property type="entry name" value="Butyryl-CoA Dehydrogenase, subunit A, domain 2"/>
    <property type="match status" value="1"/>
</dbReference>
<dbReference type="InterPro" id="IPR036250">
    <property type="entry name" value="AcylCo_DH-like_C"/>
</dbReference>
<keyword evidence="5" id="KW-0560">Oxidoreductase</keyword>
<dbReference type="GO" id="GO:0003995">
    <property type="term" value="F:acyl-CoA dehydrogenase activity"/>
    <property type="evidence" value="ECO:0007669"/>
    <property type="project" value="TreeGrafter"/>
</dbReference>
<dbReference type="PANTHER" id="PTHR43884:SF40">
    <property type="entry name" value="ACYL-COA DEHYDROGENASE"/>
    <property type="match status" value="1"/>
</dbReference>
<dbReference type="PANTHER" id="PTHR43884">
    <property type="entry name" value="ACYL-COA DEHYDROGENASE"/>
    <property type="match status" value="1"/>
</dbReference>
<dbReference type="InterPro" id="IPR006091">
    <property type="entry name" value="Acyl-CoA_Oxase/DH_mid-dom"/>
</dbReference>
<dbReference type="AlphaFoldDB" id="V5RNC8"/>
<feature type="domain" description="Acyl-CoA dehydrogenase/oxidase N-terminal" evidence="9">
    <location>
        <begin position="40"/>
        <end position="125"/>
    </location>
</feature>
<dbReference type="Pfam" id="PF02771">
    <property type="entry name" value="Acyl-CoA_dh_N"/>
    <property type="match status" value="1"/>
</dbReference>
<dbReference type="Gene3D" id="1.20.140.10">
    <property type="entry name" value="Butyryl-CoA Dehydrogenase, subunit A, domain 3"/>
    <property type="match status" value="1"/>
</dbReference>
<evidence type="ECO:0000256" key="1">
    <source>
        <dbReference type="ARBA" id="ARBA00001974"/>
    </source>
</evidence>